<comment type="caution">
    <text evidence="4">The sequence shown here is derived from an EMBL/GenBank/DDBJ whole genome shotgun (WGS) entry which is preliminary data.</text>
</comment>
<dbReference type="SUPFAM" id="SSF51110">
    <property type="entry name" value="alpha-D-mannose-specific plant lectins"/>
    <property type="match status" value="1"/>
</dbReference>
<dbReference type="PANTHER" id="PTHR47976:SF30">
    <property type="entry name" value="RECEPTOR-LIKE SERINE_THREONINE-PROTEIN KINASE"/>
    <property type="match status" value="1"/>
</dbReference>
<evidence type="ECO:0000313" key="4">
    <source>
        <dbReference type="EMBL" id="KAK4369015.1"/>
    </source>
</evidence>
<dbReference type="AlphaFoldDB" id="A0AAE1SFD5"/>
<dbReference type="EMBL" id="JAVYJV010000006">
    <property type="protein sequence ID" value="KAK4369015.1"/>
    <property type="molecule type" value="Genomic_DNA"/>
</dbReference>
<dbReference type="SMART" id="SM00108">
    <property type="entry name" value="B_lectin"/>
    <property type="match status" value="1"/>
</dbReference>
<reference evidence="4" key="1">
    <citation type="submission" date="2023-12" db="EMBL/GenBank/DDBJ databases">
        <title>Genome assembly of Anisodus tanguticus.</title>
        <authorList>
            <person name="Wang Y.-J."/>
        </authorList>
    </citation>
    <scope>NUCLEOTIDE SEQUENCE</scope>
    <source>
        <strain evidence="4">KB-2021</strain>
        <tissue evidence="4">Leaf</tissue>
    </source>
</reference>
<name>A0AAE1SFD5_9SOLA</name>
<dbReference type="Gene3D" id="2.90.10.10">
    <property type="entry name" value="Bulb-type lectin domain"/>
    <property type="match status" value="2"/>
</dbReference>
<evidence type="ECO:0000256" key="2">
    <source>
        <dbReference type="ARBA" id="ARBA00023180"/>
    </source>
</evidence>
<dbReference type="PANTHER" id="PTHR47976">
    <property type="entry name" value="G-TYPE LECTIN S-RECEPTOR-LIKE SERINE/THREONINE-PROTEIN KINASE SD2-5"/>
    <property type="match status" value="1"/>
</dbReference>
<evidence type="ECO:0000259" key="3">
    <source>
        <dbReference type="PROSITE" id="PS50927"/>
    </source>
</evidence>
<dbReference type="CDD" id="cd00028">
    <property type="entry name" value="B_lectin"/>
    <property type="match status" value="1"/>
</dbReference>
<dbReference type="Proteomes" id="UP001291623">
    <property type="component" value="Unassembled WGS sequence"/>
</dbReference>
<evidence type="ECO:0000313" key="5">
    <source>
        <dbReference type="Proteomes" id="UP001291623"/>
    </source>
</evidence>
<dbReference type="InterPro" id="IPR051343">
    <property type="entry name" value="G-type_lectin_kinases/EP1-like"/>
</dbReference>
<organism evidence="4 5">
    <name type="scientific">Anisodus tanguticus</name>
    <dbReference type="NCBI Taxonomy" id="243964"/>
    <lineage>
        <taxon>Eukaryota</taxon>
        <taxon>Viridiplantae</taxon>
        <taxon>Streptophyta</taxon>
        <taxon>Embryophyta</taxon>
        <taxon>Tracheophyta</taxon>
        <taxon>Spermatophyta</taxon>
        <taxon>Magnoliopsida</taxon>
        <taxon>eudicotyledons</taxon>
        <taxon>Gunneridae</taxon>
        <taxon>Pentapetalae</taxon>
        <taxon>asterids</taxon>
        <taxon>lamiids</taxon>
        <taxon>Solanales</taxon>
        <taxon>Solanaceae</taxon>
        <taxon>Solanoideae</taxon>
        <taxon>Hyoscyameae</taxon>
        <taxon>Anisodus</taxon>
    </lineage>
</organism>
<feature type="domain" description="Bulb-type lectin" evidence="3">
    <location>
        <begin position="79"/>
        <end position="190"/>
    </location>
</feature>
<keyword evidence="5" id="KW-1185">Reference proteome</keyword>
<keyword evidence="1" id="KW-0732">Signal</keyword>
<dbReference type="InterPro" id="IPR001480">
    <property type="entry name" value="Bulb-type_lectin_dom"/>
</dbReference>
<keyword evidence="2" id="KW-0325">Glycoprotein</keyword>
<protein>
    <recommendedName>
        <fullName evidence="3">Bulb-type lectin domain-containing protein</fullName>
    </recommendedName>
</protein>
<sequence>MGKIDSEADVTEGSAKLADAIGDDSDAVICATGFVEIVGTLEVGRVHTVQPACSNAASTESMMSCKTELPTLCFASKHSPPCPESSTPSTNRSNAVLDHKEMKKTCQSDGPNHMINEPQIVWSANRNRLVRTNATLQLGRDGKLVLEDSDGSLVWSTNTTGKSVSGLNLTEMGNLVLFDKTNHAIWQSFNHPTDSLLPGQTLVFGWKLMASISVSNWSQGLLSLTILNGNLVAYTDTNPPQYYYASDYSYSTFRFDSQTHTALQYPPTSTPQFMKLGPDGHLRVYKWEETYWKEVSDILIHTKETAGTQWCVEDTTFVRVTGNVVVQLKETSSGHLSVGKQILDVRS</sequence>
<dbReference type="PROSITE" id="PS50927">
    <property type="entry name" value="BULB_LECTIN"/>
    <property type="match status" value="1"/>
</dbReference>
<accession>A0AAE1SFD5</accession>
<dbReference type="InterPro" id="IPR036426">
    <property type="entry name" value="Bulb-type_lectin_dom_sf"/>
</dbReference>
<dbReference type="Pfam" id="PF01453">
    <property type="entry name" value="B_lectin"/>
    <property type="match status" value="1"/>
</dbReference>
<gene>
    <name evidence="4" type="ORF">RND71_012807</name>
</gene>
<proteinExistence type="predicted"/>
<evidence type="ECO:0000256" key="1">
    <source>
        <dbReference type="ARBA" id="ARBA00022729"/>
    </source>
</evidence>